<protein>
    <submittedName>
        <fullName evidence="2">Flp family type IVb pilin</fullName>
    </submittedName>
</protein>
<keyword evidence="3" id="KW-1185">Reference proteome</keyword>
<gene>
    <name evidence="2" type="ORF">OWR29_46485</name>
</gene>
<sequence length="63" mass="6570">MFQYLAALLQSRLPATDDEGATAVEYGLLVSLVAVVIIVGATTFGQQISDLFGAVAGKIKMPV</sequence>
<accession>A0ABT4BIS7</accession>
<dbReference type="Proteomes" id="UP001151002">
    <property type="component" value="Unassembled WGS sequence"/>
</dbReference>
<dbReference type="RefSeq" id="WP_267570118.1">
    <property type="nucleotide sequence ID" value="NZ_JAPNTZ010000027.1"/>
</dbReference>
<reference evidence="2" key="1">
    <citation type="submission" date="2022-11" db="EMBL/GenBank/DDBJ databases">
        <authorList>
            <person name="Somphong A."/>
            <person name="Phongsopitanun W."/>
        </authorList>
    </citation>
    <scope>NUCLEOTIDE SEQUENCE</scope>
    <source>
        <strain evidence="2">Pm04-4</strain>
    </source>
</reference>
<keyword evidence="1" id="KW-0472">Membrane</keyword>
<name>A0ABT4BIS7_9ACTN</name>
<evidence type="ECO:0000313" key="2">
    <source>
        <dbReference type="EMBL" id="MCY1145498.1"/>
    </source>
</evidence>
<dbReference type="InterPro" id="IPR007047">
    <property type="entry name" value="Flp_Fap"/>
</dbReference>
<proteinExistence type="predicted"/>
<dbReference type="Pfam" id="PF04964">
    <property type="entry name" value="Flp_Fap"/>
    <property type="match status" value="1"/>
</dbReference>
<comment type="caution">
    <text evidence="2">The sequence shown here is derived from an EMBL/GenBank/DDBJ whole genome shotgun (WGS) entry which is preliminary data.</text>
</comment>
<dbReference type="EMBL" id="JAPNTZ010000027">
    <property type="protein sequence ID" value="MCY1145498.1"/>
    <property type="molecule type" value="Genomic_DNA"/>
</dbReference>
<evidence type="ECO:0000313" key="3">
    <source>
        <dbReference type="Proteomes" id="UP001151002"/>
    </source>
</evidence>
<keyword evidence="1" id="KW-1133">Transmembrane helix</keyword>
<organism evidence="2 3">
    <name type="scientific">Paractinoplanes pyxinae</name>
    <dbReference type="NCBI Taxonomy" id="2997416"/>
    <lineage>
        <taxon>Bacteria</taxon>
        <taxon>Bacillati</taxon>
        <taxon>Actinomycetota</taxon>
        <taxon>Actinomycetes</taxon>
        <taxon>Micromonosporales</taxon>
        <taxon>Micromonosporaceae</taxon>
        <taxon>Paractinoplanes</taxon>
    </lineage>
</organism>
<feature type="transmembrane region" description="Helical" evidence="1">
    <location>
        <begin position="26"/>
        <end position="44"/>
    </location>
</feature>
<evidence type="ECO:0000256" key="1">
    <source>
        <dbReference type="SAM" id="Phobius"/>
    </source>
</evidence>
<keyword evidence="1" id="KW-0812">Transmembrane</keyword>